<reference evidence="2 3" key="1">
    <citation type="submission" date="2019-07" db="EMBL/GenBank/DDBJ databases">
        <title>Rhodotorula toruloides NBRC10032 genome sequencing.</title>
        <authorList>
            <person name="Shida Y."/>
            <person name="Takaku H."/>
            <person name="Ogasawara W."/>
            <person name="Mori K."/>
        </authorList>
    </citation>
    <scope>NUCLEOTIDE SEQUENCE [LARGE SCALE GENOMIC DNA]</scope>
    <source>
        <strain evidence="2 3">NBRC10032</strain>
    </source>
</reference>
<feature type="region of interest" description="Disordered" evidence="1">
    <location>
        <begin position="1667"/>
        <end position="1686"/>
    </location>
</feature>
<feature type="compositionally biased region" description="Polar residues" evidence="1">
    <location>
        <begin position="655"/>
        <end position="672"/>
    </location>
</feature>
<feature type="compositionally biased region" description="Acidic residues" evidence="1">
    <location>
        <begin position="269"/>
        <end position="284"/>
    </location>
</feature>
<dbReference type="Proteomes" id="UP000321518">
    <property type="component" value="Unassembled WGS sequence"/>
</dbReference>
<feature type="region of interest" description="Disordered" evidence="1">
    <location>
        <begin position="300"/>
        <end position="494"/>
    </location>
</feature>
<feature type="region of interest" description="Disordered" evidence="1">
    <location>
        <begin position="266"/>
        <end position="285"/>
    </location>
</feature>
<sequence length="1860" mass="199212">MVTTVDHLDTAFRPQRVRSSRAAYTLSGSKDAPEIALSSFTSTGPMPPFASSSPRSLAFSSSDRGTKTSVLLPSPRFALPSSPSSTSSFEAALTTRPPKLKRRVTFSPTPLASLQASPKHKGRYCSPLGAARSAAGNEENAGMDSTFGRERKRPRLARNVYSDNPLFEATRAAGRFGADEDATSSGLDVAAGGDSSDPAPSSSPARFATLLHPPTRPIPNRSMQMLRSPPRPLQLAVEVKSKRTVPNAGDTVLPLRLLGLVNVEQPQDAQDDGDAEVTDSETESEVVSTLLLPTTSAAALCDSPSLSSDTPSSSSPLRSPSQRLGPPTSSKPAIDRPVLPLKPILKPFPQPLPSLLAKDEREGQRKNGRGRRHVVGWESEKRAKEKAEEVRERRMRLSESKKRKRKREAVDAGDGAGGKGKERIATSTSAAASSIAGASKSQGRVTRSGKSSGGGGGDGGGDGDDDQRRRRRPPPSGNASGGAGAPSQTPSPALASVGTKRFTYAIAADDPVLLMTPILTLRSSLRVAAAEDSAYEGAVPALPPRPHPDVPKLPEDVGVPGVPVLPRPPILLNDVEDAYVALKNALFQLPATFDAAVTLAPLRTHASTLFAVLTRDIGNIKTFPAWLKEQPVSQNGDGGLSSPFPPTPEDRLTSPAEQLTSESGSSENGAMRTSLTETQMRRMRDEVAVAQAAIKCAAAIVRDERLIGVLEAESLVSLVSLAASLPLAPDILGMAQRDLFPFIPFLMQSQQLPPQLIRPLLVPIILPSLRATLSLGPKIDRFRFAFCESLDALAKLVYTNAPDLLADDARGIWLRPAAMGLWEVSRKGLSTREKTMQVLGRAARALTMPLDEGGAGATEGEKQRAIVREELAAAFGAAFLDILNESPAELSALRTSKDEADKVTFRDILLEQISTPPTVNETMSPEQVLNSHALSKLSKLALIPALLQNSFRHFQPGGVGPWIQPFNTLSESSSAPVLALSALAWSNLVYAFTKTTSAKISASWIFRADQKPFAILINLLRTRAPRWSQSVQAATDPVKGGKVKLHAKALVLTLASVVYGLTVHARHGTSSYRDQEAPVDAPLSATRFEHLSYTFSHVVEIHLPQAAKTTVSTEVNSLAWSILANIVRPRTPADRNAVLETLVNPIFLDSPISEVLPNSPRMEHILAVGMLRAIQPSQIPGWGSQWVGANTERVLKLISQCLPASDEVWPLVQDNMTLAWQNLVRNLVDSPRSLRTALEWLVQLTRKRPGTAGELWAATVARSEAPIIEAVAKVAGADVEVVDAATKAWLSLHEKPQAPAASLARAWSKAILAGDSPDLTVHQLDSVISLLRYHLAAEPATSTGIWLELARSVNVALWRKPRDSLCSYLSMLLSSPTDVGANLRLCALVVSASHGLHVDAQNNILALATHSVDVVLSTESATDENIGLISRVLQAASDQTFPSLYEHILRHLAPLVQPTSEHLRHFAPLLTPSLERAYNLAANDPESQAGLEASMAAFELLHPVIQPLTSFYEFWRATFGRATGALDIPADMVDSLQIMRRISTGFSVPGLADTQVSSLDSTRHAAAADTPAAAQSFASVVRQGESRNLRLSNRKLTPVCMPARLPMTLTTPPARRSAGYEAEQSRLDDYSSSTDAATESIPSASLRRQGGGPSPSLYADRESIEQAASNDDEVAETQVVEETPKAVDAIRTRQSIAALLSDPGMTEIGAGESTRTLESLGELNGRAKGAEPFAETVSSTSPAQAGHSRPAAASKKRSHPRDVEVETVVPAKKRKSASASPTPPPPRIHDAEEETPEASTPLDRLVDTQDEEVVRRFFALPLETVVQVGRRIGGSPSLKRLMDLGERAKDYIESFQSGSS</sequence>
<evidence type="ECO:0000313" key="3">
    <source>
        <dbReference type="Proteomes" id="UP000321518"/>
    </source>
</evidence>
<feature type="region of interest" description="Disordered" evidence="1">
    <location>
        <begin position="1603"/>
        <end position="1658"/>
    </location>
</feature>
<proteinExistence type="predicted"/>
<feature type="compositionally biased region" description="Low complexity" evidence="1">
    <location>
        <begin position="190"/>
        <end position="205"/>
    </location>
</feature>
<feature type="region of interest" description="Disordered" evidence="1">
    <location>
        <begin position="177"/>
        <end position="226"/>
    </location>
</feature>
<evidence type="ECO:0000313" key="2">
    <source>
        <dbReference type="EMBL" id="GEM09801.1"/>
    </source>
</evidence>
<feature type="region of interest" description="Disordered" evidence="1">
    <location>
        <begin position="37"/>
        <end position="96"/>
    </location>
</feature>
<organism evidence="2 3">
    <name type="scientific">Rhodotorula toruloides</name>
    <name type="common">Yeast</name>
    <name type="synonym">Rhodosporidium toruloides</name>
    <dbReference type="NCBI Taxonomy" id="5286"/>
    <lineage>
        <taxon>Eukaryota</taxon>
        <taxon>Fungi</taxon>
        <taxon>Dikarya</taxon>
        <taxon>Basidiomycota</taxon>
        <taxon>Pucciniomycotina</taxon>
        <taxon>Microbotryomycetes</taxon>
        <taxon>Sporidiobolales</taxon>
        <taxon>Sporidiobolaceae</taxon>
        <taxon>Rhodotorula</taxon>
    </lineage>
</organism>
<feature type="compositionally biased region" description="Basic and acidic residues" evidence="1">
    <location>
        <begin position="378"/>
        <end position="400"/>
    </location>
</feature>
<gene>
    <name evidence="2" type="ORF">Rt10032_c09g3818</name>
</gene>
<accession>A0A511KHF0</accession>
<feature type="compositionally biased region" description="Low complexity" evidence="1">
    <location>
        <begin position="425"/>
        <end position="441"/>
    </location>
</feature>
<comment type="caution">
    <text evidence="2">The sequence shown here is derived from an EMBL/GenBank/DDBJ whole genome shotgun (WGS) entry which is preliminary data.</text>
</comment>
<name>A0A511KHF0_RHOTO</name>
<feature type="compositionally biased region" description="Gly residues" evidence="1">
    <location>
        <begin position="451"/>
        <end position="460"/>
    </location>
</feature>
<feature type="region of interest" description="Disordered" evidence="1">
    <location>
        <begin position="1727"/>
        <end position="1804"/>
    </location>
</feature>
<feature type="compositionally biased region" description="Low complexity" evidence="1">
    <location>
        <begin position="49"/>
        <end position="62"/>
    </location>
</feature>
<feature type="compositionally biased region" description="Polar residues" evidence="1">
    <location>
        <begin position="1630"/>
        <end position="1643"/>
    </location>
</feature>
<dbReference type="OrthoDB" id="2536971at2759"/>
<feature type="region of interest" description="Disordered" evidence="1">
    <location>
        <begin position="631"/>
        <end position="672"/>
    </location>
</feature>
<evidence type="ECO:0000256" key="1">
    <source>
        <dbReference type="SAM" id="MobiDB-lite"/>
    </source>
</evidence>
<dbReference type="EMBL" id="BJWK01000009">
    <property type="protein sequence ID" value="GEM09801.1"/>
    <property type="molecule type" value="Genomic_DNA"/>
</dbReference>
<protein>
    <submittedName>
        <fullName evidence="2">Uncharacterized protein</fullName>
    </submittedName>
</protein>
<feature type="compositionally biased region" description="Low complexity" evidence="1">
    <location>
        <begin position="300"/>
        <end position="327"/>
    </location>
</feature>